<sequence>MKCQSYIWHFLEGREANIEAKLALVENSQRIVGIKEGIFVRFYEQSLFGWQQWASKQDQLPTLKVLKKKVKKLNGREVLYGGLPIESLKQAGIDVGTEAVIALETIIDFSGWESWRQEQCAQMDDTEEKTSCNEELLNRRYVRLFLPEAIVNKVMTTKASSSSLDWLLIAVKQAI</sequence>
<reference evidence="1 2" key="1">
    <citation type="submission" date="2007-02" db="EMBL/GenBank/DDBJ databases">
        <title>Complete sequence of plasmid pSbal02 of Shewanella baltica OS155.</title>
        <authorList>
            <consortium name="US DOE Joint Genome Institute"/>
            <person name="Copeland A."/>
            <person name="Lucas S."/>
            <person name="Lapidus A."/>
            <person name="Barry K."/>
            <person name="Detter J.C."/>
            <person name="Glavina del Rio T."/>
            <person name="Hammon N."/>
            <person name="Israni S."/>
            <person name="Dalin E."/>
            <person name="Tice H."/>
            <person name="Pitluck S."/>
            <person name="Sims D.R."/>
            <person name="Brettin T."/>
            <person name="Bruce D."/>
            <person name="Han C."/>
            <person name="Tapia R."/>
            <person name="Brainard J."/>
            <person name="Schmutz J."/>
            <person name="Larimer F."/>
            <person name="Land M."/>
            <person name="Hauser L."/>
            <person name="Kyrpides N."/>
            <person name="Mikhailova N."/>
            <person name="Brettar I."/>
            <person name="Klappenbach J."/>
            <person name="Konstantinidis K."/>
            <person name="Rodrigues J."/>
            <person name="Tiedje J."/>
            <person name="Richardson P."/>
        </authorList>
    </citation>
    <scope>NUCLEOTIDE SEQUENCE [LARGE SCALE GENOMIC DNA]</scope>
    <source>
        <strain evidence="2">OS155 / ATCC BAA-1091</strain>
        <plasmid evidence="1 2">pSbal02</plasmid>
    </source>
</reference>
<accession>A3DB35</accession>
<evidence type="ECO:0000313" key="1">
    <source>
        <dbReference type="EMBL" id="ABN63948.1"/>
    </source>
</evidence>
<geneLocation type="plasmid" evidence="1 2">
    <name>pSbal02</name>
</geneLocation>
<dbReference type="Proteomes" id="UP000001557">
    <property type="component" value="Plasmid pSbal02"/>
</dbReference>
<gene>
    <name evidence="1" type="ordered locus">Sbal_4397</name>
</gene>
<dbReference type="EMBL" id="CP000565">
    <property type="protein sequence ID" value="ABN63948.1"/>
    <property type="molecule type" value="Genomic_DNA"/>
</dbReference>
<proteinExistence type="predicted"/>
<keyword evidence="2" id="KW-1185">Reference proteome</keyword>
<protein>
    <submittedName>
        <fullName evidence="1">Uncharacterized protein</fullName>
    </submittedName>
</protein>
<dbReference type="HOGENOM" id="CLU_1634690_0_0_6"/>
<organism evidence="1 2">
    <name type="scientific">Shewanella baltica (strain OS155 / ATCC BAA-1091)</name>
    <dbReference type="NCBI Taxonomy" id="325240"/>
    <lineage>
        <taxon>Bacteria</taxon>
        <taxon>Pseudomonadati</taxon>
        <taxon>Pseudomonadota</taxon>
        <taxon>Gammaproteobacteria</taxon>
        <taxon>Alteromonadales</taxon>
        <taxon>Shewanellaceae</taxon>
        <taxon>Shewanella</taxon>
    </lineage>
</organism>
<evidence type="ECO:0000313" key="2">
    <source>
        <dbReference type="Proteomes" id="UP000001557"/>
    </source>
</evidence>
<keyword evidence="1" id="KW-0614">Plasmid</keyword>
<dbReference type="AlphaFoldDB" id="A3DB35"/>
<dbReference type="KEGG" id="sbl:Sbal_4397"/>
<name>A3DB35_SHEB5</name>